<name>A0A8S5PFY6_9CAUD</name>
<reference evidence="1" key="1">
    <citation type="journal article" date="2021" name="Proc. Natl. Acad. Sci. U.S.A.">
        <title>A Catalog of Tens of Thousands of Viruses from Human Metagenomes Reveals Hidden Associations with Chronic Diseases.</title>
        <authorList>
            <person name="Tisza M.J."/>
            <person name="Buck C.B."/>
        </authorList>
    </citation>
    <scope>NUCLEOTIDE SEQUENCE</scope>
    <source>
        <strain evidence="1">CtuQh21</strain>
    </source>
</reference>
<dbReference type="EMBL" id="BK015412">
    <property type="protein sequence ID" value="DAE05576.1"/>
    <property type="molecule type" value="Genomic_DNA"/>
</dbReference>
<protein>
    <submittedName>
        <fullName evidence="1">Mitochondrial proteolipid</fullName>
    </submittedName>
</protein>
<proteinExistence type="predicted"/>
<organism evidence="1">
    <name type="scientific">Podoviridae sp. ctuQh21</name>
    <dbReference type="NCBI Taxonomy" id="2825284"/>
    <lineage>
        <taxon>Viruses</taxon>
        <taxon>Duplodnaviria</taxon>
        <taxon>Heunggongvirae</taxon>
        <taxon>Uroviricota</taxon>
        <taxon>Caudoviricetes</taxon>
    </lineage>
</organism>
<sequence length="32" mass="3796">MQERLFRGTWIFLKGEEWIGVGLVNIEISLFL</sequence>
<accession>A0A8S5PFY6</accession>
<evidence type="ECO:0000313" key="1">
    <source>
        <dbReference type="EMBL" id="DAE05576.1"/>
    </source>
</evidence>